<reference evidence="2 3" key="1">
    <citation type="submission" date="2018-10" db="EMBL/GenBank/DDBJ databases">
        <title>Isolation, diversity and antifungal activity of actinobacteria from wheat.</title>
        <authorList>
            <person name="Han C."/>
        </authorList>
    </citation>
    <scope>NUCLEOTIDE SEQUENCE [LARGE SCALE GENOMIC DNA]</scope>
    <source>
        <strain evidence="2 3">NEAU-YY642</strain>
    </source>
</reference>
<proteinExistence type="predicted"/>
<comment type="caution">
    <text evidence="2">The sequence shown here is derived from an EMBL/GenBank/DDBJ whole genome shotgun (WGS) entry which is preliminary data.</text>
</comment>
<evidence type="ECO:0000313" key="3">
    <source>
        <dbReference type="Proteomes" id="UP000278673"/>
    </source>
</evidence>
<sequence>MRSDFEESLLVHGGIMPDLCGEELARRAQMLSRRVCVQHGGFGRTDDEPRRSRRGAADNEDDEFYDKGVVMPM</sequence>
<feature type="region of interest" description="Disordered" evidence="1">
    <location>
        <begin position="40"/>
        <end position="73"/>
    </location>
</feature>
<name>A0A3M2MB46_9ACTN</name>
<organism evidence="2 3">
    <name type="scientific">Streptomyces triticirhizae</name>
    <dbReference type="NCBI Taxonomy" id="2483353"/>
    <lineage>
        <taxon>Bacteria</taxon>
        <taxon>Bacillati</taxon>
        <taxon>Actinomycetota</taxon>
        <taxon>Actinomycetes</taxon>
        <taxon>Kitasatosporales</taxon>
        <taxon>Streptomycetaceae</taxon>
        <taxon>Streptomyces</taxon>
    </lineage>
</organism>
<gene>
    <name evidence="2" type="ORF">EBN88_00415</name>
</gene>
<accession>A0A3M2MB46</accession>
<evidence type="ECO:0000313" key="2">
    <source>
        <dbReference type="EMBL" id="RMI46732.1"/>
    </source>
</evidence>
<evidence type="ECO:0000256" key="1">
    <source>
        <dbReference type="SAM" id="MobiDB-lite"/>
    </source>
</evidence>
<keyword evidence="3" id="KW-1185">Reference proteome</keyword>
<protein>
    <submittedName>
        <fullName evidence="2">Uncharacterized protein</fullName>
    </submittedName>
</protein>
<dbReference type="AlphaFoldDB" id="A0A3M2MB46"/>
<dbReference type="EMBL" id="RFFJ01000001">
    <property type="protein sequence ID" value="RMI46732.1"/>
    <property type="molecule type" value="Genomic_DNA"/>
</dbReference>
<dbReference type="Proteomes" id="UP000278673">
    <property type="component" value="Unassembled WGS sequence"/>
</dbReference>